<sequence>MSTMDLQEDRCYATGDQLAPTFIFASPNQYHTGMATWIAQQPPEKQTQIDLLTPVKFTPTDRLIFVQSIMG</sequence>
<dbReference type="InParanoid" id="H6QQP5"/>
<name>H6QQP5_PUCGT</name>
<accession>H6QQP5</accession>
<reference evidence="2" key="1">
    <citation type="journal article" date="2011" name="Proc. Natl. Acad. Sci. U.S.A.">
        <title>Obligate biotrophy features unraveled by the genomic analysis of rust fungi.</title>
        <authorList>
            <person name="Duplessis S."/>
            <person name="Cuomo C.A."/>
            <person name="Lin Y.-C."/>
            <person name="Aerts A."/>
            <person name="Tisserant E."/>
            <person name="Veneault-Fourrey C."/>
            <person name="Joly D.L."/>
            <person name="Hacquard S."/>
            <person name="Amselem J."/>
            <person name="Cantarel B.L."/>
            <person name="Chiu R."/>
            <person name="Coutinho P.M."/>
            <person name="Feau N."/>
            <person name="Field M."/>
            <person name="Frey P."/>
            <person name="Gelhaye E."/>
            <person name="Goldberg J."/>
            <person name="Grabherr M.G."/>
            <person name="Kodira C.D."/>
            <person name="Kohler A."/>
            <person name="Kuees U."/>
            <person name="Lindquist E.A."/>
            <person name="Lucas S.M."/>
            <person name="Mago R."/>
            <person name="Mauceli E."/>
            <person name="Morin E."/>
            <person name="Murat C."/>
            <person name="Pangilinan J.L."/>
            <person name="Park R."/>
            <person name="Pearson M."/>
            <person name="Quesneville H."/>
            <person name="Rouhier N."/>
            <person name="Sakthikumar S."/>
            <person name="Salamov A.A."/>
            <person name="Schmutz J."/>
            <person name="Selles B."/>
            <person name="Shapiro H."/>
            <person name="Tanguay P."/>
            <person name="Tuskan G.A."/>
            <person name="Henrissat B."/>
            <person name="Van de Peer Y."/>
            <person name="Rouze P."/>
            <person name="Ellis J.G."/>
            <person name="Dodds P.N."/>
            <person name="Schein J.E."/>
            <person name="Zhong S."/>
            <person name="Hamelin R.C."/>
            <person name="Grigoriev I.V."/>
            <person name="Szabo L.J."/>
            <person name="Martin F."/>
        </authorList>
    </citation>
    <scope>NUCLEOTIDE SEQUENCE [LARGE SCALE GENOMIC DNA]</scope>
    <source>
        <strain evidence="2">CRL 75-36-700-3 / race SCCL</strain>
    </source>
</reference>
<dbReference type="HOGENOM" id="CLU_2741255_0_0_1"/>
<protein>
    <submittedName>
        <fullName evidence="1">Uncharacterized protein</fullName>
    </submittedName>
</protein>
<proteinExistence type="predicted"/>
<dbReference type="KEGG" id="pgr:PGTG_21226"/>
<keyword evidence="2" id="KW-1185">Reference proteome</keyword>
<evidence type="ECO:0000313" key="2">
    <source>
        <dbReference type="Proteomes" id="UP000008783"/>
    </source>
</evidence>
<dbReference type="Proteomes" id="UP000008783">
    <property type="component" value="Unassembled WGS sequence"/>
</dbReference>
<dbReference type="RefSeq" id="XP_003890180.1">
    <property type="nucleotide sequence ID" value="XM_003890131.1"/>
</dbReference>
<gene>
    <name evidence="1" type="ORF">PGTG_21226</name>
</gene>
<dbReference type="OrthoDB" id="10345242at2759"/>
<organism evidence="1 2">
    <name type="scientific">Puccinia graminis f. sp. tritici (strain CRL 75-36-700-3 / race SCCL)</name>
    <name type="common">Black stem rust fungus</name>
    <dbReference type="NCBI Taxonomy" id="418459"/>
    <lineage>
        <taxon>Eukaryota</taxon>
        <taxon>Fungi</taxon>
        <taxon>Dikarya</taxon>
        <taxon>Basidiomycota</taxon>
        <taxon>Pucciniomycotina</taxon>
        <taxon>Pucciniomycetes</taxon>
        <taxon>Pucciniales</taxon>
        <taxon>Pucciniaceae</taxon>
        <taxon>Puccinia</taxon>
    </lineage>
</organism>
<dbReference type="VEuPathDB" id="FungiDB:PGTG_21226"/>
<dbReference type="AlphaFoldDB" id="H6QQP5"/>
<dbReference type="GeneID" id="13541369"/>
<dbReference type="EMBL" id="DS178273">
    <property type="protein sequence ID" value="EHS62763.1"/>
    <property type="molecule type" value="Genomic_DNA"/>
</dbReference>
<evidence type="ECO:0000313" key="1">
    <source>
        <dbReference type="EMBL" id="EHS62763.1"/>
    </source>
</evidence>